<sequence length="2077" mass="233004">MQVVLRKKGLKHRLPLAVMCVACLMAPLTAQEPPKSWTARETRLANEYLSLLVSQPDYGRVVELLWALYEKHGATPLLLENISAQAAKTRHPTVLLVQGHLFRRAGNLKKAAQLYDEVLETTPKNAVALRSRADLAREMADPSLAYSLIQRWVEGLADNDSTLPQAWIELGTLALAAGRPEEAARAWEKAARLRPGDADLARQVAELLLRAGFADRAATFYSTLAEQGDPQKRLGALYDLARILEQADQFAKADAALLKGLALLDFRDGRYAEFFRRRVRLHERFGNLDDLRQQLQATVNQKPVSEAALRDLVRFFEITVDLDEQLSALRALVKEVPQVDDYRWELVRALLDHDGAAEAATLLDERMKGDGSDLPAIVFLRCEADLRQGKPAEATLRLQQLLGSQGQTQEVEKQALHFAQTRALDVVIELILKSRVERDPGKAEAVFELAGFYRARKELAKSETLLRQFTGQAPTEVEKQRRLNDAAAFLASGSDLDSAIILAREAAGKPSAGREEWLRLADLLAEHGDSDEAANLLEKAWQASTTDEDRLDVDERLFSVLMGEQKTEARQVQGTAGDFRLPDAFTGKGFASSGTEEKMETPLPAAVIGQAKRLFDPLVQEADSPQLKAVGRDEEVFRAAWWAIRTENVPIAYVLFRRLQTDPVTGLLRELSLEAEKLLLDLAITDKNNALAMRLLRHLLQRDASGKVRYTLRLGELLMEAEQSAVAVTQNSRWLYGGASIPPATQAAKLLEEAYREMPESDQLLSALTQTYILQRRMDDALKLWREAVKKASGTAAIPLLERYGDLLLRQNRLEEYVQVQIQIVERETDVKRRREAFRRFADRLLWSAQGGELAPDVSKVRLQLLQKALTEQMRKHPFDGFYHEALALVYERDGDDARAFQAMKQAYYTSPETPFSLGQLREAALRVSDLKAAIYFQKQIAATAPAAELAAESRRLVELLEQTFQIAEADRVRRRLESRFSQDAAALENLAEHYKSTGQDEAERRVYEQVARVRPWDARSRLRIALKSLRLADDAAAARDLREILERTQALAPPLQAGSPERLPWPLSDLRKSGTPGPVSEITGLLDTVPGLDTPEVSRLRAFLNLPRPEFMELPEPVELVRLRAIEEMGRLLVRQKDEAALQVWVKEWSLPEKLPMERLWALYYAEAGPDFRSLLRQTFKDTPTLESRFCLLWLTLRSHGMEDAIAWTRQGGLAAGMMDERKRLMLAVVAMLGDLDTFRFDKGELAGLGAARLLMNASILEITRDLQDQQRYAEALELGESLRRNSTALADDYAFFLSRIAESAERWDLARQYLGMVVRGPVLPGNYRGTYDPYLYSLSTANRLASSGPEREETLRVAWKRLQSIPDSALTRLRKSAVAGLAGAQDTAASELQDFIAGDFLGARRMGETQGLLMPQGSTRNEEPMHLRALWEETREIQASFVQQGLAGVVQQANEGLAATWGSVGLSSRSGMEFGEWRLGHLMRQLREVDYPTRLRMIREFLASVDMRLEVSVDTLSELGGRLESQGMAREAIDVYRLLPDRAPANPEYAQWLIRASESARETQMGLKFTLQLLLAEPPMKPPQPGNEVLREKHAFFLAQDFDVPELHRRGFLPEVTRVLQGRIPHEVPYLRELALLHERLGQDKEALAAWDRLHLAFSTNAESGILADAESCLHRARLQQKMGRAGAALESLRIVPLTESSGALGREVLKLRGTLLAEQGAWEEFNGLMAVAVERKSLDSMAHLAELLRAHGRATEALNLLTQGERRVQENGDRFYLRLEILKLLAHESTWTPERGRAQVASLFRVRSRDREILKQFTAWMEAQAKGANQKNWVALLRAEARAGLDRPLAALALCALASALPETAGDDIAYGWAAAAEGDRVCLELGAEALLKGGRARWAWDACLALQDLPTLRLDGRKLPLMVRVAHAMGERVIVQEFFAEVIRRSVPGGVQPVEWAQAFEDAGEPGLARELYQEALQKLESTQSMQPDLSVAWVRFLIRHQEPEMAEIYLMKHHWALVNDSASLIFELYQAWGKLASIETELPKFHLPVGVEKEVLFLSRRAQGLPPPTPLP</sequence>
<dbReference type="InterPro" id="IPR019734">
    <property type="entry name" value="TPR_rpt"/>
</dbReference>
<keyword evidence="6" id="KW-1185">Reference proteome</keyword>
<dbReference type="Proteomes" id="UP001499852">
    <property type="component" value="Unassembled WGS sequence"/>
</dbReference>
<reference evidence="6" key="1">
    <citation type="journal article" date="2019" name="Int. J. Syst. Evol. Microbiol.">
        <title>The Global Catalogue of Microorganisms (GCM) 10K type strain sequencing project: providing services to taxonomists for standard genome sequencing and annotation.</title>
        <authorList>
            <consortium name="The Broad Institute Genomics Platform"/>
            <consortium name="The Broad Institute Genome Sequencing Center for Infectious Disease"/>
            <person name="Wu L."/>
            <person name="Ma J."/>
        </authorList>
    </citation>
    <scope>NUCLEOTIDE SEQUENCE [LARGE SCALE GENOMIC DNA]</scope>
    <source>
        <strain evidence="6">JCM 18053</strain>
    </source>
</reference>
<dbReference type="SUPFAM" id="SSF48452">
    <property type="entry name" value="TPR-like"/>
    <property type="match status" value="3"/>
</dbReference>
<comment type="caution">
    <text evidence="5">The sequence shown here is derived from an EMBL/GenBank/DDBJ whole genome shotgun (WGS) entry which is preliminary data.</text>
</comment>
<feature type="repeat" description="TPR" evidence="3">
    <location>
        <begin position="164"/>
        <end position="197"/>
    </location>
</feature>
<dbReference type="PROSITE" id="PS50005">
    <property type="entry name" value="TPR"/>
    <property type="match status" value="2"/>
</dbReference>
<dbReference type="SMART" id="SM00028">
    <property type="entry name" value="TPR"/>
    <property type="match status" value="7"/>
</dbReference>
<dbReference type="RefSeq" id="WP_345735442.1">
    <property type="nucleotide sequence ID" value="NZ_BAABIA010000002.1"/>
</dbReference>
<organism evidence="5 6">
    <name type="scientific">Prosthecobacter algae</name>
    <dbReference type="NCBI Taxonomy" id="1144682"/>
    <lineage>
        <taxon>Bacteria</taxon>
        <taxon>Pseudomonadati</taxon>
        <taxon>Verrucomicrobiota</taxon>
        <taxon>Verrucomicrobiia</taxon>
        <taxon>Verrucomicrobiales</taxon>
        <taxon>Verrucomicrobiaceae</taxon>
        <taxon>Prosthecobacter</taxon>
    </lineage>
</organism>
<dbReference type="InterPro" id="IPR011990">
    <property type="entry name" value="TPR-like_helical_dom_sf"/>
</dbReference>
<evidence type="ECO:0000256" key="2">
    <source>
        <dbReference type="ARBA" id="ARBA00022803"/>
    </source>
</evidence>
<name>A0ABP9NY99_9BACT</name>
<feature type="signal peptide" evidence="4">
    <location>
        <begin position="1"/>
        <end position="30"/>
    </location>
</feature>
<dbReference type="EMBL" id="BAABIA010000002">
    <property type="protein sequence ID" value="GAA5136553.1"/>
    <property type="molecule type" value="Genomic_DNA"/>
</dbReference>
<dbReference type="PANTHER" id="PTHR45586:SF1">
    <property type="entry name" value="LIPOPOLYSACCHARIDE ASSEMBLY PROTEIN B"/>
    <property type="match status" value="1"/>
</dbReference>
<dbReference type="PANTHER" id="PTHR45586">
    <property type="entry name" value="TPR REPEAT-CONTAINING PROTEIN PA4667"/>
    <property type="match status" value="1"/>
</dbReference>
<feature type="repeat" description="TPR" evidence="3">
    <location>
        <begin position="92"/>
        <end position="125"/>
    </location>
</feature>
<accession>A0ABP9NY99</accession>
<keyword evidence="1" id="KW-0677">Repeat</keyword>
<keyword evidence="4" id="KW-0732">Signal</keyword>
<evidence type="ECO:0000313" key="5">
    <source>
        <dbReference type="EMBL" id="GAA5136553.1"/>
    </source>
</evidence>
<dbReference type="InterPro" id="IPR051012">
    <property type="entry name" value="CellSynth/LPSAsmb/PSIAsmb"/>
</dbReference>
<keyword evidence="2 3" id="KW-0802">TPR repeat</keyword>
<evidence type="ECO:0000256" key="1">
    <source>
        <dbReference type="ARBA" id="ARBA00022737"/>
    </source>
</evidence>
<protein>
    <recommendedName>
        <fullName evidence="7">Tetratricopeptide repeat protein</fullName>
    </recommendedName>
</protein>
<proteinExistence type="predicted"/>
<dbReference type="Gene3D" id="1.25.40.10">
    <property type="entry name" value="Tetratricopeptide repeat domain"/>
    <property type="match status" value="4"/>
</dbReference>
<evidence type="ECO:0000256" key="4">
    <source>
        <dbReference type="SAM" id="SignalP"/>
    </source>
</evidence>
<gene>
    <name evidence="5" type="ORF">GCM10023213_11800</name>
</gene>
<evidence type="ECO:0000313" key="6">
    <source>
        <dbReference type="Proteomes" id="UP001499852"/>
    </source>
</evidence>
<evidence type="ECO:0000256" key="3">
    <source>
        <dbReference type="PROSITE-ProRule" id="PRU00339"/>
    </source>
</evidence>
<evidence type="ECO:0008006" key="7">
    <source>
        <dbReference type="Google" id="ProtNLM"/>
    </source>
</evidence>
<feature type="chain" id="PRO_5046381304" description="Tetratricopeptide repeat protein" evidence="4">
    <location>
        <begin position="31"/>
        <end position="2077"/>
    </location>
</feature>